<accession>A0ABR1KF82</accession>
<dbReference type="Proteomes" id="UP001363622">
    <property type="component" value="Unassembled WGS sequence"/>
</dbReference>
<evidence type="ECO:0000313" key="1">
    <source>
        <dbReference type="EMBL" id="KAK7512288.1"/>
    </source>
</evidence>
<proteinExistence type="predicted"/>
<gene>
    <name evidence="1" type="ORF">IWZ03DRAFT_55054</name>
</gene>
<keyword evidence="2" id="KW-1185">Reference proteome</keyword>
<evidence type="ECO:0000313" key="2">
    <source>
        <dbReference type="Proteomes" id="UP001363622"/>
    </source>
</evidence>
<reference evidence="1 2" key="1">
    <citation type="submission" date="2024-04" db="EMBL/GenBank/DDBJ databases">
        <title>Phyllosticta paracitricarpa is synonymous to the EU quarantine fungus P. citricarpa based on phylogenomic analyses.</title>
        <authorList>
            <consortium name="Lawrence Berkeley National Laboratory"/>
            <person name="Van Ingen-Buijs V.A."/>
            <person name="Van Westerhoven A.C."/>
            <person name="Haridas S."/>
            <person name="Skiadas P."/>
            <person name="Martin F."/>
            <person name="Groenewald J.Z."/>
            <person name="Crous P.W."/>
            <person name="Seidl M.F."/>
        </authorList>
    </citation>
    <scope>NUCLEOTIDE SEQUENCE [LARGE SCALE GENOMIC DNA]</scope>
    <source>
        <strain evidence="1 2">CBS 123371</strain>
    </source>
</reference>
<sequence length="267" mass="29405">MPLFSDLRIYAYPFTCLPAYLCSLLLCMKDTTPQHGTEFHSTYVPHHHALPQLSNNTMYLSPACLPTPPHDTTSPCPYPFLPTHPQTADIPARIDRFDGIVCFARAFLSVRLVSVQFPVLSTHTHTHSPARPSVRLCIFPLWTPSNHFPFFLFSFFPPPLPLLVSVLVPPTNAGPCLCLCVPGSMPWFLPACLSFFLSACPPAYRLVPRVFVDTIGHSRQRDRCTMDGAAVPSGRCRAGLGWAGLDGVCTRCVCVCVLGASFTEICP</sequence>
<organism evidence="1 2">
    <name type="scientific">Phyllosticta citriasiana</name>
    <dbReference type="NCBI Taxonomy" id="595635"/>
    <lineage>
        <taxon>Eukaryota</taxon>
        <taxon>Fungi</taxon>
        <taxon>Dikarya</taxon>
        <taxon>Ascomycota</taxon>
        <taxon>Pezizomycotina</taxon>
        <taxon>Dothideomycetes</taxon>
        <taxon>Dothideomycetes incertae sedis</taxon>
        <taxon>Botryosphaeriales</taxon>
        <taxon>Phyllostictaceae</taxon>
        <taxon>Phyllosticta</taxon>
    </lineage>
</organism>
<protein>
    <submittedName>
        <fullName evidence="1">Uncharacterized protein</fullName>
    </submittedName>
</protein>
<comment type="caution">
    <text evidence="1">The sequence shown here is derived from an EMBL/GenBank/DDBJ whole genome shotgun (WGS) entry which is preliminary data.</text>
</comment>
<name>A0ABR1KF82_9PEZI</name>
<dbReference type="EMBL" id="JBBPHU010000011">
    <property type="protein sequence ID" value="KAK7512288.1"/>
    <property type="molecule type" value="Genomic_DNA"/>
</dbReference>